<keyword evidence="3" id="KW-1185">Reference proteome</keyword>
<evidence type="ECO:0000313" key="2">
    <source>
        <dbReference type="EMBL" id="EDY18751.1"/>
    </source>
</evidence>
<keyword evidence="1" id="KW-0472">Membrane</keyword>
<organism evidence="2 3">
    <name type="scientific">Chthoniobacter flavus Ellin428</name>
    <dbReference type="NCBI Taxonomy" id="497964"/>
    <lineage>
        <taxon>Bacteria</taxon>
        <taxon>Pseudomonadati</taxon>
        <taxon>Verrucomicrobiota</taxon>
        <taxon>Spartobacteria</taxon>
        <taxon>Chthoniobacterales</taxon>
        <taxon>Chthoniobacteraceae</taxon>
        <taxon>Chthoniobacter</taxon>
    </lineage>
</organism>
<dbReference type="EMBL" id="ABVL01000011">
    <property type="protein sequence ID" value="EDY18751.1"/>
    <property type="molecule type" value="Genomic_DNA"/>
</dbReference>
<evidence type="ECO:0008006" key="4">
    <source>
        <dbReference type="Google" id="ProtNLM"/>
    </source>
</evidence>
<name>B4D4F0_9BACT</name>
<evidence type="ECO:0000256" key="1">
    <source>
        <dbReference type="SAM" id="Phobius"/>
    </source>
</evidence>
<evidence type="ECO:0000313" key="3">
    <source>
        <dbReference type="Proteomes" id="UP000005824"/>
    </source>
</evidence>
<sequence precursor="true">MRARLSNMKRACRATAGITLVDLLCATGLIAIAMGAALITFVGVQRSLATSLYQVNAQNDQNRVFAYLRRDLRGASNVQITAQGTQITITVPTQAAPTLNINLGLSLLSLLGPSQTPGATNTIRYYRQGTSIIRELNGTPTGLSTSATAFQVRLHGSLVEIDASFQPRYSFGSHPTSTAATTFSGYVHLLDAAQ</sequence>
<gene>
    <name evidence="2" type="ORF">CfE428DRAFT_3788</name>
</gene>
<keyword evidence="1" id="KW-0812">Transmembrane</keyword>
<dbReference type="Proteomes" id="UP000005824">
    <property type="component" value="Unassembled WGS sequence"/>
</dbReference>
<dbReference type="InParanoid" id="B4D4F0"/>
<proteinExistence type="predicted"/>
<keyword evidence="1" id="KW-1133">Transmembrane helix</keyword>
<comment type="caution">
    <text evidence="2">The sequence shown here is derived from an EMBL/GenBank/DDBJ whole genome shotgun (WGS) entry which is preliminary data.</text>
</comment>
<dbReference type="AlphaFoldDB" id="B4D4F0"/>
<reference evidence="2 3" key="1">
    <citation type="journal article" date="2011" name="J. Bacteriol.">
        <title>Genome sequence of Chthoniobacter flavus Ellin428, an aerobic heterotrophic soil bacterium.</title>
        <authorList>
            <person name="Kant R."/>
            <person name="van Passel M.W."/>
            <person name="Palva A."/>
            <person name="Lucas S."/>
            <person name="Lapidus A."/>
            <person name="Glavina Del Rio T."/>
            <person name="Dalin E."/>
            <person name="Tice H."/>
            <person name="Bruce D."/>
            <person name="Goodwin L."/>
            <person name="Pitluck S."/>
            <person name="Larimer F.W."/>
            <person name="Land M.L."/>
            <person name="Hauser L."/>
            <person name="Sangwan P."/>
            <person name="de Vos W.M."/>
            <person name="Janssen P.H."/>
            <person name="Smidt H."/>
        </authorList>
    </citation>
    <scope>NUCLEOTIDE SEQUENCE [LARGE SCALE GENOMIC DNA]</scope>
    <source>
        <strain evidence="2 3">Ellin428</strain>
    </source>
</reference>
<feature type="transmembrane region" description="Helical" evidence="1">
    <location>
        <begin position="20"/>
        <end position="44"/>
    </location>
</feature>
<dbReference type="STRING" id="497964.CfE428DRAFT_3788"/>
<protein>
    <recommendedName>
        <fullName evidence="4">Prepilin-type N-terminal cleavage/methylation domain-containing protein</fullName>
    </recommendedName>
</protein>
<accession>B4D4F0</accession>